<dbReference type="InterPro" id="IPR027417">
    <property type="entry name" value="P-loop_NTPase"/>
</dbReference>
<evidence type="ECO:0000313" key="1">
    <source>
        <dbReference type="EMBL" id="QDL12284.1"/>
    </source>
</evidence>
<dbReference type="Proteomes" id="UP000503129">
    <property type="component" value="Chromosome"/>
</dbReference>
<reference evidence="1 2" key="1">
    <citation type="submission" date="2018-06" db="EMBL/GenBank/DDBJ databases">
        <title>Comparative genomics of Brasilonema spp. strains.</title>
        <authorList>
            <person name="Alvarenga D.O."/>
            <person name="Fiore M.F."/>
            <person name="Varani A.M."/>
        </authorList>
    </citation>
    <scope>NUCLEOTIDE SEQUENCE [LARGE SCALE GENOMIC DNA]</scope>
    <source>
        <strain evidence="1 2">CENA114</strain>
    </source>
</reference>
<dbReference type="AlphaFoldDB" id="A0A856MPW8"/>
<dbReference type="KEGG" id="bsen:DP114_16765"/>
<accession>A0A856MPW8</accession>
<keyword evidence="1" id="KW-0418">Kinase</keyword>
<dbReference type="EMBL" id="CP030118">
    <property type="protein sequence ID" value="QDL12284.1"/>
    <property type="molecule type" value="Genomic_DNA"/>
</dbReference>
<dbReference type="Gene3D" id="3.40.50.300">
    <property type="entry name" value="P-loop containing nucleotide triphosphate hydrolases"/>
    <property type="match status" value="1"/>
</dbReference>
<proteinExistence type="predicted"/>
<organism evidence="1 2">
    <name type="scientific">Brasilonema sennae CENA114</name>
    <dbReference type="NCBI Taxonomy" id="415709"/>
    <lineage>
        <taxon>Bacteria</taxon>
        <taxon>Bacillati</taxon>
        <taxon>Cyanobacteriota</taxon>
        <taxon>Cyanophyceae</taxon>
        <taxon>Nostocales</taxon>
        <taxon>Scytonemataceae</taxon>
        <taxon>Brasilonema</taxon>
        <taxon>Bromeliae group (in: Brasilonema)</taxon>
    </lineage>
</organism>
<protein>
    <submittedName>
        <fullName evidence="1">Serine kinase</fullName>
    </submittedName>
</protein>
<keyword evidence="1" id="KW-0808">Transferase</keyword>
<dbReference type="GO" id="GO:0016301">
    <property type="term" value="F:kinase activity"/>
    <property type="evidence" value="ECO:0007669"/>
    <property type="project" value="UniProtKB-KW"/>
</dbReference>
<name>A0A856MPW8_9CYAN</name>
<dbReference type="SUPFAM" id="SSF53795">
    <property type="entry name" value="PEP carboxykinase-like"/>
    <property type="match status" value="1"/>
</dbReference>
<evidence type="ECO:0000313" key="2">
    <source>
        <dbReference type="Proteomes" id="UP000503129"/>
    </source>
</evidence>
<gene>
    <name evidence="1" type="ORF">DP114_16765</name>
</gene>
<sequence length="303" mass="33796">MFAYSAYNLCIHSKLAFPELMPSELIPEITRQQPDVVISKGQIGDFENEAANGGLRLVGFLKLENSTVGRFLVELGHKIVVEPDPGIDEDLLRPFILGPAIAVLLRQRGLLVLHASSIAVKGGAIAFLGHSGWGKSTLAEAFHTKDYSILTDDLMAVKMDTDQPIVFPGFPQIKLWSDAATSLGHTPENLPLLHSMTEKRVLRFSEGFCQKLLPLKRLYVLDKGTKHTIEPLHPANAFMELVRYSRAVNLLQTPDFTKTHFEQCQKLVKQVPVCRLQRQFSLDALPDLVKLIEEDIKEGVYTS</sequence>
<keyword evidence="2" id="KW-1185">Reference proteome</keyword>